<dbReference type="Proteomes" id="UP000515121">
    <property type="component" value="Unplaced"/>
</dbReference>
<dbReference type="AlphaFoldDB" id="A0A6P6ALQ2"/>
<reference evidence="3" key="1">
    <citation type="submission" date="2025-08" db="UniProtKB">
        <authorList>
            <consortium name="RefSeq"/>
        </authorList>
    </citation>
    <scope>IDENTIFICATION</scope>
    <source>
        <tissue evidence="3">Fruit stalk</tissue>
    </source>
</reference>
<comment type="function">
    <text evidence="1">Dirigent proteins impart stereoselectivity on the phenoxy radical-coupling reaction, yielding optically active lignans from two molecules of coniferyl alcohol in the biosynthesis of lignans, flavonolignans, and alkaloids and thus plays a central role in plant secondary metabolism.</text>
</comment>
<accession>A0A6P6ALQ2</accession>
<dbReference type="PANTHER" id="PTHR21495">
    <property type="entry name" value="NUCLEOPORIN-RELATED"/>
    <property type="match status" value="1"/>
</dbReference>
<protein>
    <recommendedName>
        <fullName evidence="1">Dirigent protein</fullName>
    </recommendedName>
</protein>
<dbReference type="GO" id="GO:0048046">
    <property type="term" value="C:apoplast"/>
    <property type="evidence" value="ECO:0007669"/>
    <property type="project" value="UniProtKB-SubCell"/>
</dbReference>
<keyword evidence="1" id="KW-0964">Secreted</keyword>
<sequence length="111" mass="12135">MDPNTIKSSNDIQLKILQIPYSIGVNNPLVVGRESISKLVGRAQGIYVSASQKRMRNHIFTTVREMPIVGGSGFFRFARGYDQAKTHSHSLDFNAGNAVAIQSPSSSIIDN</sequence>
<evidence type="ECO:0000313" key="3">
    <source>
        <dbReference type="RefSeq" id="XP_022765781.1"/>
    </source>
</evidence>
<keyword evidence="2" id="KW-1185">Reference proteome</keyword>
<comment type="similarity">
    <text evidence="1">Belongs to the plant dirigent protein family.</text>
</comment>
<proteinExistence type="inferred from homology"/>
<gene>
    <name evidence="3" type="primary">LOC111310561</name>
</gene>
<comment type="subcellular location">
    <subcellularLocation>
        <location evidence="1">Secreted</location>
        <location evidence="1">Extracellular space</location>
        <location evidence="1">Apoplast</location>
    </subcellularLocation>
</comment>
<evidence type="ECO:0000313" key="2">
    <source>
        <dbReference type="Proteomes" id="UP000515121"/>
    </source>
</evidence>
<organism evidence="2 3">
    <name type="scientific">Durio zibethinus</name>
    <name type="common">Durian</name>
    <dbReference type="NCBI Taxonomy" id="66656"/>
    <lineage>
        <taxon>Eukaryota</taxon>
        <taxon>Viridiplantae</taxon>
        <taxon>Streptophyta</taxon>
        <taxon>Embryophyta</taxon>
        <taxon>Tracheophyta</taxon>
        <taxon>Spermatophyta</taxon>
        <taxon>Magnoliopsida</taxon>
        <taxon>eudicotyledons</taxon>
        <taxon>Gunneridae</taxon>
        <taxon>Pentapetalae</taxon>
        <taxon>rosids</taxon>
        <taxon>malvids</taxon>
        <taxon>Malvales</taxon>
        <taxon>Malvaceae</taxon>
        <taxon>Helicteroideae</taxon>
        <taxon>Durio</taxon>
    </lineage>
</organism>
<dbReference type="RefSeq" id="XP_022765781.1">
    <property type="nucleotide sequence ID" value="XM_022910046.1"/>
</dbReference>
<dbReference type="KEGG" id="dzi:111310561"/>
<dbReference type="GeneID" id="111310561"/>
<dbReference type="Pfam" id="PF03018">
    <property type="entry name" value="Dirigent"/>
    <property type="match status" value="1"/>
</dbReference>
<name>A0A6P6ALQ2_DURZI</name>
<dbReference type="OrthoDB" id="1864232at2759"/>
<dbReference type="InterPro" id="IPR004265">
    <property type="entry name" value="Dirigent"/>
</dbReference>
<keyword evidence="1" id="KW-0052">Apoplast</keyword>
<evidence type="ECO:0000256" key="1">
    <source>
        <dbReference type="RuleBase" id="RU363099"/>
    </source>
</evidence>
<comment type="subunit">
    <text evidence="1">Homodimer.</text>
</comment>